<sequence length="84" mass="8716">MGIFDKAKGAVTESAGHVEETYGDVTDSLEHQLKGQAKQVCGKGMRVASQACDTVKQQIEGNPLASVAIVAGVGVVLGYLLGRK</sequence>
<protein>
    <submittedName>
        <fullName evidence="4">Bacterial protein of uncharacterized function (DUF883)</fullName>
    </submittedName>
    <submittedName>
        <fullName evidence="3">CsbD family protein</fullName>
    </submittedName>
</protein>
<dbReference type="Gene3D" id="1.10.1470.10">
    <property type="entry name" value="YjbJ"/>
    <property type="match status" value="1"/>
</dbReference>
<evidence type="ECO:0000313" key="4">
    <source>
        <dbReference type="EMBL" id="VFS49137.1"/>
    </source>
</evidence>
<dbReference type="EMBL" id="PDDX01000001">
    <property type="protein sequence ID" value="PHI30127.1"/>
    <property type="molecule type" value="Genomic_DNA"/>
</dbReference>
<dbReference type="SUPFAM" id="SSF69047">
    <property type="entry name" value="Hypothetical protein YjbJ"/>
    <property type="match status" value="1"/>
</dbReference>
<reference evidence="4 6" key="3">
    <citation type="submission" date="2019-03" db="EMBL/GenBank/DDBJ databases">
        <authorList>
            <consortium name="Pathogen Informatics"/>
        </authorList>
    </citation>
    <scope>NUCLEOTIDE SEQUENCE [LARGE SCALE GENOMIC DNA]</scope>
    <source>
        <strain evidence="4 6">NCTC12282</strain>
    </source>
</reference>
<dbReference type="Pfam" id="PF19029">
    <property type="entry name" value="DUF883_C"/>
    <property type="match status" value="1"/>
</dbReference>
<keyword evidence="1" id="KW-0472">Membrane</keyword>
<evidence type="ECO:0000256" key="1">
    <source>
        <dbReference type="SAM" id="Phobius"/>
    </source>
</evidence>
<dbReference type="OrthoDB" id="6462367at2"/>
<feature type="transmembrane region" description="Helical" evidence="1">
    <location>
        <begin position="64"/>
        <end position="82"/>
    </location>
</feature>
<dbReference type="EMBL" id="CAADJA010000002">
    <property type="protein sequence ID" value="VFS49137.1"/>
    <property type="molecule type" value="Genomic_DNA"/>
</dbReference>
<gene>
    <name evidence="3" type="ORF">CRN84_12625</name>
    <name evidence="4" type="ORF">NCTC12282_03597</name>
</gene>
<dbReference type="RefSeq" id="WP_051323443.1">
    <property type="nucleotide sequence ID" value="NZ_CAADJA010000002.1"/>
</dbReference>
<name>A0A2C6DLN8_9GAMM</name>
<proteinExistence type="predicted"/>
<dbReference type="Proteomes" id="UP000373449">
    <property type="component" value="Unassembled WGS sequence"/>
</dbReference>
<dbReference type="InterPro" id="IPR036629">
    <property type="entry name" value="YjbJ_sf"/>
</dbReference>
<dbReference type="Proteomes" id="UP000224974">
    <property type="component" value="Unassembled WGS sequence"/>
</dbReference>
<accession>A0A2C6DLN8</accession>
<dbReference type="STRING" id="1111728.GCA_000427805_04311"/>
<dbReference type="InterPro" id="IPR043605">
    <property type="entry name" value="DUF883_C"/>
</dbReference>
<organism evidence="3 5">
    <name type="scientific">Budvicia aquatica</name>
    <dbReference type="NCBI Taxonomy" id="82979"/>
    <lineage>
        <taxon>Bacteria</taxon>
        <taxon>Pseudomonadati</taxon>
        <taxon>Pseudomonadota</taxon>
        <taxon>Gammaproteobacteria</taxon>
        <taxon>Enterobacterales</taxon>
        <taxon>Budviciaceae</taxon>
        <taxon>Budvicia</taxon>
    </lineage>
</organism>
<evidence type="ECO:0000313" key="5">
    <source>
        <dbReference type="Proteomes" id="UP000224974"/>
    </source>
</evidence>
<evidence type="ECO:0000259" key="2">
    <source>
        <dbReference type="Pfam" id="PF19029"/>
    </source>
</evidence>
<reference evidence="3" key="1">
    <citation type="submission" date="2017-09" db="EMBL/GenBank/DDBJ databases">
        <title>FDA dAtabase for Regulatory Grade micrObial Sequences (FDA-ARGOS): Supporting development and validation of Infectious Disease Dx tests.</title>
        <authorList>
            <person name="Minogue T."/>
            <person name="Wolcott M."/>
            <person name="Wasieloski L."/>
            <person name="Aguilar W."/>
            <person name="Moore D."/>
            <person name="Tallon L.J."/>
            <person name="Sadzewicz L."/>
            <person name="Ott S."/>
            <person name="Zhao X."/>
            <person name="Nagaraj S."/>
            <person name="Vavikolanu K."/>
            <person name="Aluvathingal J."/>
            <person name="Nadendla S."/>
            <person name="Sichtig H."/>
        </authorList>
    </citation>
    <scope>NUCLEOTIDE SEQUENCE</scope>
    <source>
        <strain evidence="3">FDAARGOS_387</strain>
    </source>
</reference>
<feature type="domain" description="DUF883" evidence="2">
    <location>
        <begin position="62"/>
        <end position="84"/>
    </location>
</feature>
<keyword evidence="5" id="KW-1185">Reference proteome</keyword>
<reference evidence="5" key="2">
    <citation type="submission" date="2017-09" db="EMBL/GenBank/DDBJ databases">
        <title>FDA dAtabase for Regulatory Grade micrObial Sequences (FDA-ARGOS): Supporting development and validation of Infectious Disease Dx tests.</title>
        <authorList>
            <person name="Minogue T."/>
            <person name="Wolcott M."/>
            <person name="Wasieloski L."/>
            <person name="Aguilar W."/>
            <person name="Moore D."/>
            <person name="Tallon L."/>
            <person name="Sadzewicz L."/>
            <person name="Ott S."/>
            <person name="Zhao X."/>
            <person name="Nagaraj S."/>
            <person name="Vavikolanu K."/>
            <person name="Aluvathingal J."/>
            <person name="Nadendla S."/>
            <person name="Sichtig H."/>
        </authorList>
    </citation>
    <scope>NUCLEOTIDE SEQUENCE [LARGE SCALE GENOMIC DNA]</scope>
    <source>
        <strain evidence="5">FDAARGOS_387</strain>
    </source>
</reference>
<keyword evidence="1" id="KW-0812">Transmembrane</keyword>
<dbReference type="AlphaFoldDB" id="A0A2C6DLN8"/>
<evidence type="ECO:0000313" key="3">
    <source>
        <dbReference type="EMBL" id="PHI30127.1"/>
    </source>
</evidence>
<evidence type="ECO:0000313" key="6">
    <source>
        <dbReference type="Proteomes" id="UP000373449"/>
    </source>
</evidence>
<keyword evidence="1" id="KW-1133">Transmembrane helix</keyword>